<comment type="similarity">
    <text evidence="6">Belongs to the inorganic carbon transporter (TC 9.A.2) DabA family.</text>
</comment>
<accession>A0A3E0DNW5</accession>
<dbReference type="HAMAP" id="MF_01871">
    <property type="entry name" value="DabA"/>
    <property type="match status" value="1"/>
</dbReference>
<keyword evidence="2 6" id="KW-1003">Cell membrane</keyword>
<organism evidence="7 8">
    <name type="scientific">Algoriphagus antarcticus</name>
    <dbReference type="NCBI Taxonomy" id="238540"/>
    <lineage>
        <taxon>Bacteria</taxon>
        <taxon>Pseudomonadati</taxon>
        <taxon>Bacteroidota</taxon>
        <taxon>Cytophagia</taxon>
        <taxon>Cytophagales</taxon>
        <taxon>Cyclobacteriaceae</taxon>
        <taxon>Algoriphagus</taxon>
    </lineage>
</organism>
<feature type="binding site" evidence="6">
    <location>
        <position position="537"/>
    </location>
    <ligand>
        <name>Zn(2+)</name>
        <dbReference type="ChEBI" id="CHEBI:29105"/>
    </ligand>
</feature>
<dbReference type="GO" id="GO:0008270">
    <property type="term" value="F:zinc ion binding"/>
    <property type="evidence" value="ECO:0007669"/>
    <property type="project" value="UniProtKB-UniRule"/>
</dbReference>
<keyword evidence="3 6" id="KW-0479">Metal-binding</keyword>
<evidence type="ECO:0000256" key="1">
    <source>
        <dbReference type="ARBA" id="ARBA00022448"/>
    </source>
</evidence>
<dbReference type="GO" id="GO:0005886">
    <property type="term" value="C:plasma membrane"/>
    <property type="evidence" value="ECO:0007669"/>
    <property type="project" value="UniProtKB-SubCell"/>
</dbReference>
<evidence type="ECO:0000256" key="4">
    <source>
        <dbReference type="ARBA" id="ARBA00022833"/>
    </source>
</evidence>
<dbReference type="InterPro" id="IPR018752">
    <property type="entry name" value="DabA"/>
</dbReference>
<dbReference type="Proteomes" id="UP000256405">
    <property type="component" value="Unassembled WGS sequence"/>
</dbReference>
<gene>
    <name evidence="6" type="primary">dabA</name>
    <name evidence="7" type="ORF">C8N25_11523</name>
</gene>
<evidence type="ECO:0000256" key="2">
    <source>
        <dbReference type="ARBA" id="ARBA00022475"/>
    </source>
</evidence>
<keyword evidence="4 6" id="KW-0862">Zinc</keyword>
<feature type="binding site" evidence="6">
    <location>
        <position position="353"/>
    </location>
    <ligand>
        <name>Zn(2+)</name>
        <dbReference type="ChEBI" id="CHEBI:29105"/>
    </ligand>
</feature>
<evidence type="ECO:0000256" key="3">
    <source>
        <dbReference type="ARBA" id="ARBA00022723"/>
    </source>
</evidence>
<dbReference type="AlphaFoldDB" id="A0A3E0DNW5"/>
<proteinExistence type="inferred from homology"/>
<dbReference type="EMBL" id="QUNF01000015">
    <property type="protein sequence ID" value="REG84449.1"/>
    <property type="molecule type" value="Genomic_DNA"/>
</dbReference>
<comment type="cofactor">
    <cofactor evidence="6">
        <name>Zn(2+)</name>
        <dbReference type="ChEBI" id="CHEBI:29105"/>
    </cofactor>
</comment>
<keyword evidence="5 6" id="KW-0472">Membrane</keyword>
<keyword evidence="8" id="KW-1185">Reference proteome</keyword>
<dbReference type="PANTHER" id="PTHR38344:SF1">
    <property type="entry name" value="INORGANIC CARBON TRANSPORTER SUBUNIT DABA-RELATED"/>
    <property type="match status" value="1"/>
</dbReference>
<comment type="subcellular location">
    <subcellularLocation>
        <location evidence="6">Cell membrane</location>
        <topology evidence="6">Peripheral membrane protein</topology>
    </subcellularLocation>
</comment>
<protein>
    <recommendedName>
        <fullName evidence="6">Probable inorganic carbon transporter subunit DabA</fullName>
    </recommendedName>
</protein>
<evidence type="ECO:0000313" key="7">
    <source>
        <dbReference type="EMBL" id="REG84449.1"/>
    </source>
</evidence>
<feature type="binding site" evidence="6">
    <location>
        <position position="522"/>
    </location>
    <ligand>
        <name>Zn(2+)</name>
        <dbReference type="ChEBI" id="CHEBI:29105"/>
    </ligand>
</feature>
<evidence type="ECO:0000256" key="5">
    <source>
        <dbReference type="ARBA" id="ARBA00023136"/>
    </source>
</evidence>
<dbReference type="PANTHER" id="PTHR38344">
    <property type="entry name" value="UPF0753 PROTEIN AQ_863"/>
    <property type="match status" value="1"/>
</dbReference>
<reference evidence="7 8" key="1">
    <citation type="submission" date="2018-08" db="EMBL/GenBank/DDBJ databases">
        <title>Genomic Encyclopedia of Archaeal and Bacterial Type Strains, Phase II (KMG-II): from individual species to whole genera.</title>
        <authorList>
            <person name="Goeker M."/>
        </authorList>
    </citation>
    <scope>NUCLEOTIDE SEQUENCE [LARGE SCALE GENOMIC DNA]</scope>
    <source>
        <strain evidence="7 8">DSM 15986</strain>
    </source>
</reference>
<comment type="subunit">
    <text evidence="6">Forms a complex with DabB.</text>
</comment>
<evidence type="ECO:0000256" key="6">
    <source>
        <dbReference type="HAMAP-Rule" id="MF_01871"/>
    </source>
</evidence>
<feature type="binding site" evidence="6">
    <location>
        <position position="355"/>
    </location>
    <ligand>
        <name>Zn(2+)</name>
        <dbReference type="ChEBI" id="CHEBI:29105"/>
    </ligand>
</feature>
<sequence>MVDVLIASLEALLPLFEHNFMNQSKHSHAYDLDEILHEIRHYLPSQAPLKDFVHHNTLHAFQHLPFHQALKQANSQFGFKGYLSIAEYQTLYREKKIKGEILQQVVQNHFGENEANHWAVKILDSPAIQQTYPKVGSFRAHWKVDYHINLDKSIHPFLFRLLAAYLDQGISIWSFPVESTGFLDAIRQINQASYSSIFKGKRAKKLIANPKLNLTQLLEILVGREEAYGWYLFDQQFAHPGWSGMVSVLEDQPSSLLDRRPIKFEDLLIFECLLEIDALDQKFGENWIPIGVRFPHETSQLFETSLIEEQDLILQCFQEAYEWSYYDEVLAGISHVKPVAESKEIPSFQAMFCIDDRECSMRRYLEFIAPTCATFGTPGFFSVEFYFQPEFGKFHTKVCPAPVFPKYLIKETASHKKLQKDVHFNQNSHSLVRGWVSAQTIGFWSALNLVKNIFSPSSSALEVSSFKHMDPNGSLTIEHKGEFEGELQIGFKIEEMADRIESLLRSIGLISGFSPLVYLIGHGASSINNTHYAGYDCGACCGRPGSVNARVAAHMANDSRVREILASRGIEIPVSAQFVGALHDTTKDEIEYYDLEVLSEANLRSHHKNVGLFAEALDANSMERSRRFATLSKAQSVGSIHAAVKKRAFSLFEPRPEYNHATNSLCIVSRKSTIKGLFLDRRAFLNSYDYRKDPAGKALTKILGAAAPVCGGINLEYYFSRMDNDHLGAGTKLPHNVVGLIGVANGADGDLRTGLPYQMVEIHDPIRLMLIVEHFPEVVMEVFLANPATYEWVKNYWVHFVVIEPVTKQFLHYKDGEFVNYKPLSSIDHIDHLQDKLKDEAGNMPVYLIDSI</sequence>
<comment type="function">
    <text evidence="6">Part of an energy-coupled inorganic carbon pump.</text>
</comment>
<dbReference type="Pfam" id="PF10070">
    <property type="entry name" value="DabA"/>
    <property type="match status" value="1"/>
</dbReference>
<evidence type="ECO:0000313" key="8">
    <source>
        <dbReference type="Proteomes" id="UP000256405"/>
    </source>
</evidence>
<keyword evidence="1 6" id="KW-0813">Transport</keyword>
<name>A0A3E0DNW5_9BACT</name>
<comment type="caution">
    <text evidence="7">The sequence shown here is derived from an EMBL/GenBank/DDBJ whole genome shotgun (WGS) entry which is preliminary data.</text>
</comment>